<accession>A0A919N2M0</accession>
<keyword evidence="4" id="KW-1185">Reference proteome</keyword>
<dbReference type="Proteomes" id="UP000636960">
    <property type="component" value="Unassembled WGS sequence"/>
</dbReference>
<dbReference type="InterPro" id="IPR036291">
    <property type="entry name" value="NAD(P)-bd_dom_sf"/>
</dbReference>
<dbReference type="InterPro" id="IPR050463">
    <property type="entry name" value="Gfo/Idh/MocA_oxidrdct_glycsds"/>
</dbReference>
<dbReference type="AlphaFoldDB" id="A0A919N2M0"/>
<dbReference type="Gene3D" id="3.40.50.720">
    <property type="entry name" value="NAD(P)-binding Rossmann-like Domain"/>
    <property type="match status" value="1"/>
</dbReference>
<evidence type="ECO:0000259" key="2">
    <source>
        <dbReference type="Pfam" id="PF01408"/>
    </source>
</evidence>
<sequence length="302" mass="31969">MPERTEGGTVTVTIGLVGAGRRAAQVHAPTLAGSPDLRFTGVWAPTPGPVHELAGRHHVQPFDRFADLLDQCDAVAFAVPPPVQAELATTAAQRGKSVFLERPMAGDIAGAEDLAEAVQRSNVVSQMGLAWRYATEVRRFLSTEVGRIKPDGGAGRLVSGSHRPGGSVNAWRIERGVLRDQGVDLLDLLEAVLGPIVGVQAHGDRRGWVGLMLDHQVGRFSEASMSATAAPEIFRADIEIFGPGGEAALDCTRASGPHAYRTMYREFADAVRSGGAPALGARHGLHLQRVLESADTDVLLGT</sequence>
<dbReference type="GO" id="GO:0016491">
    <property type="term" value="F:oxidoreductase activity"/>
    <property type="evidence" value="ECO:0007669"/>
    <property type="project" value="UniProtKB-KW"/>
</dbReference>
<dbReference type="PANTHER" id="PTHR43818:SF11">
    <property type="entry name" value="BCDNA.GH03377"/>
    <property type="match status" value="1"/>
</dbReference>
<feature type="domain" description="Gfo/Idh/MocA-like oxidoreductase N-terminal" evidence="2">
    <location>
        <begin position="13"/>
        <end position="128"/>
    </location>
</feature>
<evidence type="ECO:0000256" key="1">
    <source>
        <dbReference type="ARBA" id="ARBA00023002"/>
    </source>
</evidence>
<dbReference type="SUPFAM" id="SSF51735">
    <property type="entry name" value="NAD(P)-binding Rossmann-fold domains"/>
    <property type="match status" value="1"/>
</dbReference>
<reference evidence="3" key="1">
    <citation type="submission" date="2021-01" db="EMBL/GenBank/DDBJ databases">
        <title>Whole genome shotgun sequence of Actinoplanes rishiriensis NBRC 108556.</title>
        <authorList>
            <person name="Komaki H."/>
            <person name="Tamura T."/>
        </authorList>
    </citation>
    <scope>NUCLEOTIDE SEQUENCE</scope>
    <source>
        <strain evidence="3">NBRC 108556</strain>
    </source>
</reference>
<dbReference type="InterPro" id="IPR000683">
    <property type="entry name" value="Gfo/Idh/MocA-like_OxRdtase_N"/>
</dbReference>
<evidence type="ECO:0000313" key="4">
    <source>
        <dbReference type="Proteomes" id="UP000636960"/>
    </source>
</evidence>
<gene>
    <name evidence="3" type="ORF">Ari01nite_83020</name>
</gene>
<organism evidence="3 4">
    <name type="scientific">Paractinoplanes rishiriensis</name>
    <dbReference type="NCBI Taxonomy" id="1050105"/>
    <lineage>
        <taxon>Bacteria</taxon>
        <taxon>Bacillati</taxon>
        <taxon>Actinomycetota</taxon>
        <taxon>Actinomycetes</taxon>
        <taxon>Micromonosporales</taxon>
        <taxon>Micromonosporaceae</taxon>
        <taxon>Paractinoplanes</taxon>
    </lineage>
</organism>
<dbReference type="Pfam" id="PF01408">
    <property type="entry name" value="GFO_IDH_MocA"/>
    <property type="match status" value="1"/>
</dbReference>
<dbReference type="Gene3D" id="3.30.360.10">
    <property type="entry name" value="Dihydrodipicolinate Reductase, domain 2"/>
    <property type="match status" value="1"/>
</dbReference>
<keyword evidence="1" id="KW-0560">Oxidoreductase</keyword>
<dbReference type="EMBL" id="BOMV01000091">
    <property type="protein sequence ID" value="GIF00838.1"/>
    <property type="molecule type" value="Genomic_DNA"/>
</dbReference>
<proteinExistence type="predicted"/>
<evidence type="ECO:0000313" key="3">
    <source>
        <dbReference type="EMBL" id="GIF00838.1"/>
    </source>
</evidence>
<dbReference type="PANTHER" id="PTHR43818">
    <property type="entry name" value="BCDNA.GH03377"/>
    <property type="match status" value="1"/>
</dbReference>
<comment type="caution">
    <text evidence="3">The sequence shown here is derived from an EMBL/GenBank/DDBJ whole genome shotgun (WGS) entry which is preliminary data.</text>
</comment>
<dbReference type="GO" id="GO:0000166">
    <property type="term" value="F:nucleotide binding"/>
    <property type="evidence" value="ECO:0007669"/>
    <property type="project" value="InterPro"/>
</dbReference>
<protein>
    <submittedName>
        <fullName evidence="3">Dehydrogenase</fullName>
    </submittedName>
</protein>
<name>A0A919N2M0_9ACTN</name>